<reference evidence="2" key="1">
    <citation type="submission" date="2022-10" db="EMBL/GenBank/DDBJ databases">
        <authorList>
            <person name="Chen Y."/>
            <person name="Dougan E. K."/>
            <person name="Chan C."/>
            <person name="Rhodes N."/>
            <person name="Thang M."/>
        </authorList>
    </citation>
    <scope>NUCLEOTIDE SEQUENCE</scope>
</reference>
<reference evidence="3 4" key="2">
    <citation type="submission" date="2024-05" db="EMBL/GenBank/DDBJ databases">
        <authorList>
            <person name="Chen Y."/>
            <person name="Shah S."/>
            <person name="Dougan E. K."/>
            <person name="Thang M."/>
            <person name="Chan C."/>
        </authorList>
    </citation>
    <scope>NUCLEOTIDE SEQUENCE [LARGE SCALE GENOMIC DNA]</scope>
</reference>
<evidence type="ECO:0000256" key="1">
    <source>
        <dbReference type="SAM" id="MobiDB-lite"/>
    </source>
</evidence>
<dbReference type="EMBL" id="CAMXCT030002876">
    <property type="protein sequence ID" value="CAL4788333.1"/>
    <property type="molecule type" value="Genomic_DNA"/>
</dbReference>
<dbReference type="OrthoDB" id="442804at2759"/>
<name>A0A9P1D2Z8_9DINO</name>
<dbReference type="EMBL" id="CAMXCT010002876">
    <property type="protein sequence ID" value="CAI4001021.1"/>
    <property type="molecule type" value="Genomic_DNA"/>
</dbReference>
<comment type="caution">
    <text evidence="2">The sequence shown here is derived from an EMBL/GenBank/DDBJ whole genome shotgun (WGS) entry which is preliminary data.</text>
</comment>
<organism evidence="2">
    <name type="scientific">Cladocopium goreaui</name>
    <dbReference type="NCBI Taxonomy" id="2562237"/>
    <lineage>
        <taxon>Eukaryota</taxon>
        <taxon>Sar</taxon>
        <taxon>Alveolata</taxon>
        <taxon>Dinophyceae</taxon>
        <taxon>Suessiales</taxon>
        <taxon>Symbiodiniaceae</taxon>
        <taxon>Cladocopium</taxon>
    </lineage>
</organism>
<proteinExistence type="predicted"/>
<evidence type="ECO:0000313" key="2">
    <source>
        <dbReference type="EMBL" id="CAI4001021.1"/>
    </source>
</evidence>
<evidence type="ECO:0000313" key="4">
    <source>
        <dbReference type="Proteomes" id="UP001152797"/>
    </source>
</evidence>
<protein>
    <submittedName>
        <fullName evidence="2">Uncharacterized protein</fullName>
    </submittedName>
</protein>
<dbReference type="EMBL" id="CAMXCT020002876">
    <property type="protein sequence ID" value="CAL1154396.1"/>
    <property type="molecule type" value="Genomic_DNA"/>
</dbReference>
<dbReference type="AlphaFoldDB" id="A0A9P1D2Z8"/>
<keyword evidence="4" id="KW-1185">Reference proteome</keyword>
<feature type="region of interest" description="Disordered" evidence="1">
    <location>
        <begin position="1"/>
        <end position="20"/>
    </location>
</feature>
<accession>A0A9P1D2Z8</accession>
<gene>
    <name evidence="2" type="ORF">C1SCF055_LOCUS27098</name>
</gene>
<evidence type="ECO:0000313" key="3">
    <source>
        <dbReference type="EMBL" id="CAL4788333.1"/>
    </source>
</evidence>
<feature type="compositionally biased region" description="Basic residues" evidence="1">
    <location>
        <begin position="1"/>
        <end position="14"/>
    </location>
</feature>
<sequence length="289" mass="31801">MAAKRQSNKGKSKSSAKPSYTPLLDAENLADAAPSGSSYNADLLTAGFNTLAKLREELWPGVADEMPLGIGAGGQQAAFDANQCKASLFGKDDASTVKYRCAQSIFRFDTLFNADPSVPLRQASINDLGKRFYELPAPYNGTLTIAVPPDWLEQSCDVLKAKPVSPCENILAFVLSIYRDIDDEEKLAQWRQHALSVNVEYVIANSDEQIYFLNTNLRQDLVAKKDALTHTTLQKIFSVLNCKSRMEKISGPLSCLSKQCSILGMEEILHQLGTIRYQRNSVNNGMLIG</sequence>
<dbReference type="Proteomes" id="UP001152797">
    <property type="component" value="Unassembled WGS sequence"/>
</dbReference>